<dbReference type="HOGENOM" id="CLU_2545104_0_0_1"/>
<evidence type="ECO:0000256" key="1">
    <source>
        <dbReference type="ARBA" id="ARBA00004141"/>
    </source>
</evidence>
<evidence type="ECO:0000313" key="6">
    <source>
        <dbReference type="EMBL" id="ESO13211.1"/>
    </source>
</evidence>
<evidence type="ECO:0000256" key="5">
    <source>
        <dbReference type="SAM" id="Phobius"/>
    </source>
</evidence>
<evidence type="ECO:0008006" key="7">
    <source>
        <dbReference type="Google" id="ProtNLM"/>
    </source>
</evidence>
<dbReference type="RefSeq" id="XP_009009931.1">
    <property type="nucleotide sequence ID" value="XM_009011683.1"/>
</dbReference>
<keyword evidence="2 5" id="KW-0812">Transmembrane</keyword>
<gene>
    <name evidence="6" type="ORF">HELRODRAFT_62996</name>
</gene>
<feature type="transmembrane region" description="Helical" evidence="5">
    <location>
        <begin position="63"/>
        <end position="82"/>
    </location>
</feature>
<keyword evidence="4 5" id="KW-0472">Membrane</keyword>
<feature type="transmembrane region" description="Helical" evidence="5">
    <location>
        <begin position="6"/>
        <end position="21"/>
    </location>
</feature>
<proteinExistence type="predicted"/>
<keyword evidence="3 5" id="KW-1133">Transmembrane helix</keyword>
<dbReference type="GeneID" id="20213441"/>
<dbReference type="InterPro" id="IPR019184">
    <property type="entry name" value="Uncharacterised_TM-17"/>
</dbReference>
<feature type="transmembrane region" description="Helical" evidence="5">
    <location>
        <begin position="33"/>
        <end position="57"/>
    </location>
</feature>
<evidence type="ECO:0000256" key="2">
    <source>
        <dbReference type="ARBA" id="ARBA00022692"/>
    </source>
</evidence>
<dbReference type="OrthoDB" id="262535at2759"/>
<reference evidence="6" key="1">
    <citation type="journal article" date="2013" name="Nature">
        <title>Insights into bilaterian evolution from three spiralian genomes.</title>
        <authorList>
            <person name="Simakov O."/>
            <person name="Marletaz F."/>
            <person name="Cho S.J."/>
            <person name="Edsinger-Gonzales E."/>
            <person name="Havlak P."/>
            <person name="Hellsten U."/>
            <person name="Kuo D.H."/>
            <person name="Larsson T."/>
            <person name="Lv J."/>
            <person name="Arendt D."/>
            <person name="Savage R."/>
            <person name="Osoegawa K."/>
            <person name="de Jong P."/>
            <person name="Grimwood J."/>
            <person name="Chapman J.A."/>
            <person name="Shapiro H."/>
            <person name="Aerts A."/>
            <person name="Otillar R.P."/>
            <person name="Terry A.Y."/>
            <person name="Boore J.L."/>
            <person name="Grigoriev I.V."/>
            <person name="Lindberg D.R."/>
            <person name="Seaver E.C."/>
            <person name="Weisblat D.A."/>
            <person name="Putnam N.H."/>
            <person name="Rokhsar D.S."/>
        </authorList>
    </citation>
    <scope>NUCLEOTIDE SEQUENCE</scope>
</reference>
<dbReference type="EMBL" id="KB095811">
    <property type="protein sequence ID" value="ESO13211.1"/>
    <property type="molecule type" value="Genomic_DNA"/>
</dbReference>
<evidence type="ECO:0000256" key="3">
    <source>
        <dbReference type="ARBA" id="ARBA00022989"/>
    </source>
</evidence>
<dbReference type="PANTHER" id="PTHR13531">
    <property type="entry name" value="GEO07735P1-RELATED-RELATED"/>
    <property type="match status" value="1"/>
</dbReference>
<dbReference type="PANTHER" id="PTHR13531:SF0">
    <property type="entry name" value="GEO07735P1-RELATED"/>
    <property type="match status" value="1"/>
</dbReference>
<dbReference type="OMA" id="CLYIAIW"/>
<dbReference type="Pfam" id="PF09799">
    <property type="entry name" value="Transmemb_17"/>
    <property type="match status" value="1"/>
</dbReference>
<dbReference type="STRING" id="6412.T1FX93"/>
<comment type="subcellular location">
    <subcellularLocation>
        <location evidence="1">Membrane</location>
        <topology evidence="1">Multi-pass membrane protein</topology>
    </subcellularLocation>
</comment>
<protein>
    <recommendedName>
        <fullName evidence="7">Intimal thickness related receptor IRP domain-containing protein</fullName>
    </recommendedName>
</protein>
<name>V3V277_HELRO</name>
<organism evidence="6">
    <name type="scientific">Helobdella robusta</name>
    <name type="common">Californian leech</name>
    <dbReference type="NCBI Taxonomy" id="6412"/>
    <lineage>
        <taxon>Eukaryota</taxon>
        <taxon>Metazoa</taxon>
        <taxon>Spiralia</taxon>
        <taxon>Lophotrochozoa</taxon>
        <taxon>Annelida</taxon>
        <taxon>Clitellata</taxon>
        <taxon>Hirudinea</taxon>
        <taxon>Rhynchobdellida</taxon>
        <taxon>Glossiphoniidae</taxon>
        <taxon>Helobdella</taxon>
    </lineage>
</organism>
<evidence type="ECO:0000256" key="4">
    <source>
        <dbReference type="ARBA" id="ARBA00023136"/>
    </source>
</evidence>
<sequence>LTSEICLLVSLFFLEYVRLYLGYKGNLTENKKILILSVVFSLPSFFGCLYIAIWQTLIYKLEVIISSVQLVFICVGIVMCLIV</sequence>
<feature type="non-terminal residue" evidence="6">
    <location>
        <position position="1"/>
    </location>
</feature>
<accession>V3V277</accession>